<comment type="function">
    <text evidence="4">Catalytic subunit of the TRMT11-TRM112 methyltransferase complex, that specifically mediates the S-adenosyl-L-methionine-dependent N(2)-methylation of guanosine nucleotide at position 10 (m2G10) in tRNAs. This is one of the major tRNA (guanine-N(2))-methyltransferases.</text>
</comment>
<sequence>LSCLESDFVDEIVNGSDSIKIHISSTNKKLDNEQRLALINRVMVSFKSVKAPISLASPEVGRIIYFNTIKHQIGILLEYPTVGKLPDFAMGFNPARRTPCEGGLQRVLCGLFVSESNRREILGKYNLSKRTYLGNTSMNVCLAGIAANLALTRKNDIVFDPFLGSGGCVLAASVWGSLGFGSDIDYALIHGIDRSPRAGQGARLKDECLRTSYRQYGLENRYLDVLVADASFLTRTLPDRENLFDAILTDPPYGVRESSKRVSKQRIEREPSLLPVEEIVKITGGKEIPFVPDANGMAPVPHDLPHFPHKEQYPLDETFKDLLEFSAKYLRPRGRLVFWMPILRKLYTGEHCLPSHSRLRRLTFCEQVLNQRNSRALIVMEKLSPKESFPQPDKQDGSQLLLSKFLYKQPHAKQKMPFIYNE</sequence>
<evidence type="ECO:0000256" key="5">
    <source>
        <dbReference type="ARBA" id="ARBA00065434"/>
    </source>
</evidence>
<evidence type="ECO:0000256" key="6">
    <source>
        <dbReference type="ARBA" id="ARBA00067484"/>
    </source>
</evidence>
<keyword evidence="10" id="KW-1185">Reference proteome</keyword>
<dbReference type="Gene3D" id="3.40.50.150">
    <property type="entry name" value="Vaccinia Virus protein VP39"/>
    <property type="match status" value="1"/>
</dbReference>
<keyword evidence="1 9" id="KW-0489">Methyltransferase</keyword>
<feature type="domain" description="Ribosomal RNA large subunit methyltransferase K/L-like methyltransferase" evidence="8">
    <location>
        <begin position="129"/>
        <end position="262"/>
    </location>
</feature>
<dbReference type="InterPro" id="IPR000241">
    <property type="entry name" value="RlmKL-like_Mtase"/>
</dbReference>
<dbReference type="GO" id="GO:0032259">
    <property type="term" value="P:methylation"/>
    <property type="evidence" value="ECO:0007669"/>
    <property type="project" value="UniProtKB-KW"/>
</dbReference>
<evidence type="ECO:0000259" key="8">
    <source>
        <dbReference type="Pfam" id="PF01170"/>
    </source>
</evidence>
<evidence type="ECO:0000256" key="1">
    <source>
        <dbReference type="ARBA" id="ARBA00022603"/>
    </source>
</evidence>
<evidence type="ECO:0000256" key="4">
    <source>
        <dbReference type="ARBA" id="ARBA00056270"/>
    </source>
</evidence>
<dbReference type="AlphaFoldDB" id="A0ABD2PN02"/>
<dbReference type="PROSITE" id="PS00092">
    <property type="entry name" value="N6_MTASE"/>
    <property type="match status" value="1"/>
</dbReference>
<accession>A0ABD2PN02</accession>
<keyword evidence="2" id="KW-0808">Transferase</keyword>
<evidence type="ECO:0000256" key="3">
    <source>
        <dbReference type="ARBA" id="ARBA00050985"/>
    </source>
</evidence>
<dbReference type="GO" id="GO:0160102">
    <property type="term" value="F:tRNA (guanine(10)-N2)-methyltransferase activity"/>
    <property type="evidence" value="ECO:0007669"/>
    <property type="project" value="UniProtKB-EC"/>
</dbReference>
<proteinExistence type="predicted"/>
<comment type="caution">
    <text evidence="9">The sequence shown here is derived from an EMBL/GenBank/DDBJ whole genome shotgun (WGS) entry which is preliminary data.</text>
</comment>
<feature type="non-terminal residue" evidence="9">
    <location>
        <position position="1"/>
    </location>
</feature>
<dbReference type="Pfam" id="PF01170">
    <property type="entry name" value="UPF0020"/>
    <property type="match status" value="1"/>
</dbReference>
<comment type="catalytic activity">
    <reaction evidence="3">
        <text>guanosine(10) in tRNA + S-adenosyl-L-methionine = N(2)-methylguanosine(10) in tRNA + S-adenosyl-L-homocysteine + H(+)</text>
        <dbReference type="Rhea" id="RHEA:43128"/>
        <dbReference type="Rhea" id="RHEA-COMP:10355"/>
        <dbReference type="Rhea" id="RHEA-COMP:10357"/>
        <dbReference type="ChEBI" id="CHEBI:15378"/>
        <dbReference type="ChEBI" id="CHEBI:57856"/>
        <dbReference type="ChEBI" id="CHEBI:59789"/>
        <dbReference type="ChEBI" id="CHEBI:74269"/>
        <dbReference type="ChEBI" id="CHEBI:74481"/>
        <dbReference type="EC" id="2.1.1.214"/>
    </reaction>
    <physiologicalReaction direction="left-to-right" evidence="3">
        <dbReference type="Rhea" id="RHEA:43129"/>
    </physiologicalReaction>
</comment>
<dbReference type="PANTHER" id="PTHR13370:SF3">
    <property type="entry name" value="TRNA (GUANINE(10)-N2)-METHYLTRANSFERASE HOMOLOG"/>
    <property type="match status" value="1"/>
</dbReference>
<organism evidence="9 10">
    <name type="scientific">Cichlidogyrus casuarinus</name>
    <dbReference type="NCBI Taxonomy" id="1844966"/>
    <lineage>
        <taxon>Eukaryota</taxon>
        <taxon>Metazoa</taxon>
        <taxon>Spiralia</taxon>
        <taxon>Lophotrochozoa</taxon>
        <taxon>Platyhelminthes</taxon>
        <taxon>Monogenea</taxon>
        <taxon>Monopisthocotylea</taxon>
        <taxon>Dactylogyridea</taxon>
        <taxon>Ancyrocephalidae</taxon>
        <taxon>Cichlidogyrus</taxon>
    </lineage>
</organism>
<evidence type="ECO:0000256" key="7">
    <source>
        <dbReference type="ARBA" id="ARBA00075308"/>
    </source>
</evidence>
<dbReference type="SUPFAM" id="SSF53335">
    <property type="entry name" value="S-adenosyl-L-methionine-dependent methyltransferases"/>
    <property type="match status" value="1"/>
</dbReference>
<evidence type="ECO:0000313" key="9">
    <source>
        <dbReference type="EMBL" id="KAL3308403.1"/>
    </source>
</evidence>
<dbReference type="InterPro" id="IPR002052">
    <property type="entry name" value="DNA_methylase_N6_adenine_CS"/>
</dbReference>
<protein>
    <recommendedName>
        <fullName evidence="6">tRNA (guanine(10)-N(2))-methyltransferase TRMT11</fullName>
    </recommendedName>
    <alternativeName>
        <fullName evidence="7">tRNA methyltransferase 11 homolog</fullName>
    </alternativeName>
</protein>
<dbReference type="PIRSF" id="PIRSF017259">
    <property type="entry name" value="tRNA_mtfrase_TRM11"/>
    <property type="match status" value="1"/>
</dbReference>
<dbReference type="GO" id="GO:0043527">
    <property type="term" value="C:tRNA methyltransferase complex"/>
    <property type="evidence" value="ECO:0007669"/>
    <property type="project" value="UniProtKB-ARBA"/>
</dbReference>
<dbReference type="Proteomes" id="UP001626550">
    <property type="component" value="Unassembled WGS sequence"/>
</dbReference>
<dbReference type="PRINTS" id="PR00507">
    <property type="entry name" value="N12N6MTFRASE"/>
</dbReference>
<dbReference type="InterPro" id="IPR029063">
    <property type="entry name" value="SAM-dependent_MTases_sf"/>
</dbReference>
<comment type="subunit">
    <text evidence="5">Part of the heterodimeric TRMT11-TRM112 methyltransferase complex; this complex forms an active tRNA methyltransferase, where TRMT112 acts as an activator of the catalytic subunit TRMT11.</text>
</comment>
<dbReference type="PANTHER" id="PTHR13370">
    <property type="entry name" value="RNA METHYLASE-RELATED"/>
    <property type="match status" value="1"/>
</dbReference>
<gene>
    <name evidence="9" type="primary">TRMT11</name>
    <name evidence="9" type="ORF">Ciccas_013066</name>
</gene>
<evidence type="ECO:0000256" key="2">
    <source>
        <dbReference type="ARBA" id="ARBA00022679"/>
    </source>
</evidence>
<evidence type="ECO:0000313" key="10">
    <source>
        <dbReference type="Proteomes" id="UP001626550"/>
    </source>
</evidence>
<name>A0ABD2PN02_9PLAT</name>
<dbReference type="EMBL" id="JBJKFK010005300">
    <property type="protein sequence ID" value="KAL3308403.1"/>
    <property type="molecule type" value="Genomic_DNA"/>
</dbReference>
<reference evidence="9 10" key="1">
    <citation type="submission" date="2024-11" db="EMBL/GenBank/DDBJ databases">
        <title>Adaptive evolution of stress response genes in parasites aligns with host niche diversity.</title>
        <authorList>
            <person name="Hahn C."/>
            <person name="Resl P."/>
        </authorList>
    </citation>
    <scope>NUCLEOTIDE SEQUENCE [LARGE SCALE GENOMIC DNA]</scope>
    <source>
        <strain evidence="9">EGGRZ-B1_66</strain>
        <tissue evidence="9">Body</tissue>
    </source>
</reference>